<evidence type="ECO:0000256" key="1">
    <source>
        <dbReference type="ARBA" id="ARBA00000012"/>
    </source>
</evidence>
<protein>
    <recommendedName>
        <fullName evidence="4">dihydropteroate synthase</fullName>
        <ecNumber evidence="4">2.5.1.15</ecNumber>
    </recommendedName>
</protein>
<keyword evidence="8" id="KW-0289">Folate biosynthesis</keyword>
<dbReference type="InterPro" id="IPR006390">
    <property type="entry name" value="DHP_synth_dom"/>
</dbReference>
<accession>A0A3B0RHH6</accession>
<dbReference type="InterPro" id="IPR045031">
    <property type="entry name" value="DHP_synth-like"/>
</dbReference>
<dbReference type="PANTHER" id="PTHR20941:SF1">
    <property type="entry name" value="FOLIC ACID SYNTHESIS PROTEIN FOL1"/>
    <property type="match status" value="1"/>
</dbReference>
<dbReference type="Gene3D" id="3.20.20.20">
    <property type="entry name" value="Dihydropteroate synthase-like"/>
    <property type="match status" value="1"/>
</dbReference>
<reference evidence="10" key="1">
    <citation type="submission" date="2018-06" db="EMBL/GenBank/DDBJ databases">
        <authorList>
            <person name="Zhirakovskaya E."/>
        </authorList>
    </citation>
    <scope>NUCLEOTIDE SEQUENCE</scope>
</reference>
<dbReference type="NCBIfam" id="TIGR01496">
    <property type="entry name" value="DHPS"/>
    <property type="match status" value="1"/>
</dbReference>
<proteinExistence type="predicted"/>
<dbReference type="AlphaFoldDB" id="A0A3B0RHH6"/>
<dbReference type="PANTHER" id="PTHR20941">
    <property type="entry name" value="FOLATE SYNTHESIS PROTEINS"/>
    <property type="match status" value="1"/>
</dbReference>
<keyword evidence="5 10" id="KW-0808">Transferase</keyword>
<comment type="cofactor">
    <cofactor evidence="2">
        <name>Mg(2+)</name>
        <dbReference type="ChEBI" id="CHEBI:18420"/>
    </cofactor>
</comment>
<dbReference type="InterPro" id="IPR000489">
    <property type="entry name" value="Pterin-binding_dom"/>
</dbReference>
<dbReference type="FunFam" id="3.20.20.20:FF:000006">
    <property type="entry name" value="Dihydropteroate synthase"/>
    <property type="match status" value="1"/>
</dbReference>
<dbReference type="GO" id="GO:0005829">
    <property type="term" value="C:cytosol"/>
    <property type="evidence" value="ECO:0007669"/>
    <property type="project" value="TreeGrafter"/>
</dbReference>
<keyword evidence="7" id="KW-0460">Magnesium</keyword>
<gene>
    <name evidence="10" type="ORF">MNBD_DELTA01-752</name>
</gene>
<dbReference type="EC" id="2.5.1.15" evidence="4"/>
<dbReference type="CDD" id="cd00739">
    <property type="entry name" value="DHPS"/>
    <property type="match status" value="1"/>
</dbReference>
<dbReference type="GO" id="GO:0046656">
    <property type="term" value="P:folic acid biosynthetic process"/>
    <property type="evidence" value="ECO:0007669"/>
    <property type="project" value="UniProtKB-KW"/>
</dbReference>
<evidence type="ECO:0000313" key="10">
    <source>
        <dbReference type="EMBL" id="VAV84123.1"/>
    </source>
</evidence>
<feature type="domain" description="Pterin-binding" evidence="9">
    <location>
        <begin position="140"/>
        <end position="391"/>
    </location>
</feature>
<evidence type="ECO:0000256" key="8">
    <source>
        <dbReference type="ARBA" id="ARBA00022909"/>
    </source>
</evidence>
<evidence type="ECO:0000256" key="3">
    <source>
        <dbReference type="ARBA" id="ARBA00004763"/>
    </source>
</evidence>
<evidence type="ECO:0000256" key="4">
    <source>
        <dbReference type="ARBA" id="ARBA00012458"/>
    </source>
</evidence>
<evidence type="ECO:0000256" key="7">
    <source>
        <dbReference type="ARBA" id="ARBA00022842"/>
    </source>
</evidence>
<evidence type="ECO:0000256" key="5">
    <source>
        <dbReference type="ARBA" id="ARBA00022679"/>
    </source>
</evidence>
<dbReference type="GO" id="GO:0046654">
    <property type="term" value="P:tetrahydrofolate biosynthetic process"/>
    <property type="evidence" value="ECO:0007669"/>
    <property type="project" value="TreeGrafter"/>
</dbReference>
<dbReference type="EMBL" id="UOEA01000060">
    <property type="protein sequence ID" value="VAV84123.1"/>
    <property type="molecule type" value="Genomic_DNA"/>
</dbReference>
<dbReference type="PROSITE" id="PS00793">
    <property type="entry name" value="DHPS_2"/>
    <property type="match status" value="1"/>
</dbReference>
<dbReference type="InterPro" id="IPR011005">
    <property type="entry name" value="Dihydropteroate_synth-like_sf"/>
</dbReference>
<comment type="pathway">
    <text evidence="3">Cofactor biosynthesis; tetrahydrofolate biosynthesis; 7,8-dihydrofolate from 2-amino-4-hydroxy-6-hydroxymethyl-7,8-dihydropteridine diphosphate and 4-aminobenzoate: step 1/2.</text>
</comment>
<evidence type="ECO:0000256" key="6">
    <source>
        <dbReference type="ARBA" id="ARBA00022723"/>
    </source>
</evidence>
<dbReference type="SUPFAM" id="SSF51717">
    <property type="entry name" value="Dihydropteroate synthetase-like"/>
    <property type="match status" value="1"/>
</dbReference>
<name>A0A3B0RHH6_9ZZZZ</name>
<evidence type="ECO:0000259" key="9">
    <source>
        <dbReference type="PROSITE" id="PS50972"/>
    </source>
</evidence>
<organism evidence="10">
    <name type="scientific">hydrothermal vent metagenome</name>
    <dbReference type="NCBI Taxonomy" id="652676"/>
    <lineage>
        <taxon>unclassified sequences</taxon>
        <taxon>metagenomes</taxon>
        <taxon>ecological metagenomes</taxon>
    </lineage>
</organism>
<dbReference type="GO" id="GO:0004156">
    <property type="term" value="F:dihydropteroate synthase activity"/>
    <property type="evidence" value="ECO:0007669"/>
    <property type="project" value="UniProtKB-EC"/>
</dbReference>
<dbReference type="GO" id="GO:0046872">
    <property type="term" value="F:metal ion binding"/>
    <property type="evidence" value="ECO:0007669"/>
    <property type="project" value="UniProtKB-KW"/>
</dbReference>
<evidence type="ECO:0000256" key="2">
    <source>
        <dbReference type="ARBA" id="ARBA00001946"/>
    </source>
</evidence>
<comment type="catalytic activity">
    <reaction evidence="1">
        <text>(7,8-dihydropterin-6-yl)methyl diphosphate + 4-aminobenzoate = 7,8-dihydropteroate + diphosphate</text>
        <dbReference type="Rhea" id="RHEA:19949"/>
        <dbReference type="ChEBI" id="CHEBI:17836"/>
        <dbReference type="ChEBI" id="CHEBI:17839"/>
        <dbReference type="ChEBI" id="CHEBI:33019"/>
        <dbReference type="ChEBI" id="CHEBI:72950"/>
        <dbReference type="EC" id="2.5.1.15"/>
    </reaction>
</comment>
<sequence>MKARLVEILSREDARLEMERLGVDPGGFSYMLPKQQHYNLKLEGLTPPAANIIKQEMLSIGAEAAVAKGTVSCRIKETGCILSGTLGQLQRFAKKMECQPYGLIDVGRAVEDALSSIKVAERGGPTLLTRSRSFSFKEQALIMGILNVTPDSFSDGGEFTEPDRAVERALEMVSEGAGIIDIGGESTRPGAEPVEEGEEIERILPVVRALVKEGVAVSIDTQKAAVARIALEAGAELVNDVSALADKDMAGVVAEFKAAVVLMHRRGGPGDMQSDITYKDIMAEVFGYLAERIEYGEASGIERERIAIDPGIGFGKDVAGNLELLRRLRELTTLGRPLLIGTSRKSFIGEVLERSIEQRLTGTLVTQVVALMAGASILRVHDVRQAREAALMVAAVRQGEGYIAASQRQGLGI</sequence>
<keyword evidence="6" id="KW-0479">Metal-binding</keyword>
<dbReference type="PROSITE" id="PS00792">
    <property type="entry name" value="DHPS_1"/>
    <property type="match status" value="1"/>
</dbReference>
<dbReference type="Pfam" id="PF00809">
    <property type="entry name" value="Pterin_bind"/>
    <property type="match status" value="1"/>
</dbReference>
<dbReference type="PROSITE" id="PS50972">
    <property type="entry name" value="PTERIN_BINDING"/>
    <property type="match status" value="1"/>
</dbReference>